<dbReference type="VEuPathDB" id="AmoebaDB:EIN_359820"/>
<protein>
    <submittedName>
        <fullName evidence="2">Uncharacterized protein</fullName>
    </submittedName>
</protein>
<dbReference type="AlphaFoldDB" id="A0A0A1UDR0"/>
<evidence type="ECO:0000256" key="1">
    <source>
        <dbReference type="SAM" id="Coils"/>
    </source>
</evidence>
<feature type="coiled-coil region" evidence="1">
    <location>
        <begin position="54"/>
        <end position="81"/>
    </location>
</feature>
<proteinExistence type="predicted"/>
<keyword evidence="1" id="KW-0175">Coiled coil</keyword>
<accession>A0A0A1UDR0</accession>
<dbReference type="Proteomes" id="UP000014680">
    <property type="component" value="Unassembled WGS sequence"/>
</dbReference>
<dbReference type="KEGG" id="eiv:EIN_359820"/>
<evidence type="ECO:0000313" key="3">
    <source>
        <dbReference type="Proteomes" id="UP000014680"/>
    </source>
</evidence>
<gene>
    <name evidence="2" type="ORF">EIN_359820</name>
</gene>
<dbReference type="EMBL" id="KB206483">
    <property type="protein sequence ID" value="ELP90889.1"/>
    <property type="molecule type" value="Genomic_DNA"/>
</dbReference>
<reference evidence="2 3" key="1">
    <citation type="submission" date="2012-10" db="EMBL/GenBank/DDBJ databases">
        <authorList>
            <person name="Zafar N."/>
            <person name="Inman J."/>
            <person name="Hall N."/>
            <person name="Lorenzi H."/>
            <person name="Caler E."/>
        </authorList>
    </citation>
    <scope>NUCLEOTIDE SEQUENCE [LARGE SCALE GENOMIC DNA]</scope>
    <source>
        <strain evidence="2 3">IP1</strain>
    </source>
</reference>
<sequence>MDDQVMCAEMMKKDLPTLLQDDKDAITSVQKNMDSFIKLLETNYKKPAEVTDAVKHFQKNAESFTEEIEQISKSLSQANSTFKRVYDNLSPSRALLEEIANSEKNDCINEDAEKHNESE</sequence>
<dbReference type="RefSeq" id="XP_004257660.1">
    <property type="nucleotide sequence ID" value="XM_004257612.1"/>
</dbReference>
<dbReference type="GeneID" id="14889920"/>
<organism evidence="2 3">
    <name type="scientific">Entamoeba invadens IP1</name>
    <dbReference type="NCBI Taxonomy" id="370355"/>
    <lineage>
        <taxon>Eukaryota</taxon>
        <taxon>Amoebozoa</taxon>
        <taxon>Evosea</taxon>
        <taxon>Archamoebae</taxon>
        <taxon>Mastigamoebida</taxon>
        <taxon>Entamoebidae</taxon>
        <taxon>Entamoeba</taxon>
    </lineage>
</organism>
<name>A0A0A1UDR0_ENTIV</name>
<evidence type="ECO:0000313" key="2">
    <source>
        <dbReference type="EMBL" id="ELP90889.1"/>
    </source>
</evidence>
<keyword evidence="3" id="KW-1185">Reference proteome</keyword>